<dbReference type="Pfam" id="PF09850">
    <property type="entry name" value="DotU"/>
    <property type="match status" value="1"/>
</dbReference>
<evidence type="ECO:0000259" key="2">
    <source>
        <dbReference type="Pfam" id="PF09850"/>
    </source>
</evidence>
<proteinExistence type="predicted"/>
<evidence type="ECO:0000313" key="4">
    <source>
        <dbReference type="Proteomes" id="UP000215788"/>
    </source>
</evidence>
<dbReference type="OrthoDB" id="345640at2"/>
<dbReference type="InterPro" id="IPR017732">
    <property type="entry name" value="T4/T6SS_DotU"/>
</dbReference>
<evidence type="ECO:0000256" key="1">
    <source>
        <dbReference type="SAM" id="Phobius"/>
    </source>
</evidence>
<keyword evidence="1" id="KW-0812">Transmembrane</keyword>
<dbReference type="EMBL" id="NQKI01000003">
    <property type="protein sequence ID" value="OZY60893.1"/>
    <property type="molecule type" value="Genomic_DNA"/>
</dbReference>
<comment type="caution">
    <text evidence="3">The sequence shown here is derived from an EMBL/GenBank/DDBJ whole genome shotgun (WGS) entry which is preliminary data.</text>
</comment>
<keyword evidence="1" id="KW-1133">Transmembrane helix</keyword>
<dbReference type="NCBIfam" id="TIGR03349">
    <property type="entry name" value="IV_VI_DotU"/>
    <property type="match status" value="1"/>
</dbReference>
<dbReference type="AlphaFoldDB" id="A0A266NEN6"/>
<sequence>MRFGPTPRDPRALARCKGTSTFDGGRHRPLVLRTSSAAVVSEEQRRLLCAPSTGPIKMRPLPRSEHVDERIAYHAHLKPTDLFSVGPNPLVAAASELLSCVVGLRHSMAEYDLPVLHARLSAGVNAFEANALYSGCERGQVMSARYVLCTVLDEAISTSEWGNENDGPPKSLSSRFHNETLGGANVFQLIDRLCLEPAKNLYLLELLYVSLSLGFEGRFHVKRGGALEREAIRDSLYRQIRHVRGDMIRDASPHCQGLKARRGHRVRIVPRWLLVTLTLGCLTVMYSGFAWVLSQQREAVMQHYEQHAAEDQAAAVNRKS</sequence>
<feature type="transmembrane region" description="Helical" evidence="1">
    <location>
        <begin position="272"/>
        <end position="293"/>
    </location>
</feature>
<dbReference type="PANTHER" id="PTHR38033">
    <property type="entry name" value="MEMBRANE PROTEIN-RELATED"/>
    <property type="match status" value="1"/>
</dbReference>
<name>A0A266NEN6_9PSED</name>
<protein>
    <recommendedName>
        <fullName evidence="2">Type IV / VI secretion system DotU domain-containing protein</fullName>
    </recommendedName>
</protein>
<dbReference type="Proteomes" id="UP000215788">
    <property type="component" value="Unassembled WGS sequence"/>
</dbReference>
<keyword evidence="1" id="KW-0472">Membrane</keyword>
<feature type="domain" description="Type IV / VI secretion system DotU" evidence="2">
    <location>
        <begin position="89"/>
        <end position="291"/>
    </location>
</feature>
<dbReference type="NCBIfam" id="NF038228">
    <property type="entry name" value="IcmH_DotU_IVB"/>
    <property type="match status" value="1"/>
</dbReference>
<gene>
    <name evidence="3" type="ORF">CJF39_03385</name>
</gene>
<accession>A0A266NEN6</accession>
<evidence type="ECO:0000313" key="3">
    <source>
        <dbReference type="EMBL" id="OZY60893.1"/>
    </source>
</evidence>
<dbReference type="InterPro" id="IPR038522">
    <property type="entry name" value="T4/T6SS_DotU_sf"/>
</dbReference>
<dbReference type="PANTHER" id="PTHR38033:SF1">
    <property type="entry name" value="DOTU FAMILY TYPE IV_VI SECRETION SYSTEM PROTEIN"/>
    <property type="match status" value="1"/>
</dbReference>
<dbReference type="Gene3D" id="1.25.40.590">
    <property type="entry name" value="Type IV / VI secretion system, DotU"/>
    <property type="match status" value="1"/>
</dbReference>
<organism evidence="3 4">
    <name type="scientific">Pseudomonas lundensis</name>
    <dbReference type="NCBI Taxonomy" id="86185"/>
    <lineage>
        <taxon>Bacteria</taxon>
        <taxon>Pseudomonadati</taxon>
        <taxon>Pseudomonadota</taxon>
        <taxon>Gammaproteobacteria</taxon>
        <taxon>Pseudomonadales</taxon>
        <taxon>Pseudomonadaceae</taxon>
        <taxon>Pseudomonas</taxon>
    </lineage>
</organism>
<reference evidence="3 4" key="1">
    <citation type="submission" date="2017-08" db="EMBL/GenBank/DDBJ databases">
        <title>Genomic and metabolic characterisation of spoilage-associated Pseudomonas species.</title>
        <authorList>
            <person name="Stanborough T."/>
            <person name="Fegan N."/>
            <person name="Powell S.M."/>
            <person name="Singh T."/>
            <person name="Tamplin M.L."/>
            <person name="Chandry P.S."/>
        </authorList>
    </citation>
    <scope>NUCLEOTIDE SEQUENCE [LARGE SCALE GENOMIC DNA]</scope>
    <source>
        <strain evidence="3 4">L1802</strain>
    </source>
</reference>